<feature type="chain" id="PRO_5042247998" evidence="2">
    <location>
        <begin position="21"/>
        <end position="224"/>
    </location>
</feature>
<dbReference type="AlphaFoldDB" id="A0AAD7YBA3"/>
<protein>
    <submittedName>
        <fullName evidence="3">Uncharacterized protein</fullName>
    </submittedName>
</protein>
<name>A0AAD7YBA3_MYTSE</name>
<evidence type="ECO:0000256" key="2">
    <source>
        <dbReference type="SAM" id="SignalP"/>
    </source>
</evidence>
<sequence length="224" mass="25457">MARRVASLLLVLILAQIVTASNDTVVEDQNNKLNAVKTRRKDKSTSSDGDSAEKKEGASESLNVAFTSDSSTSSESAGPKKNKKKKDHEPKSTVERRGWRKWHRKCTKCPEDMQKKWRDPSIKWICGAYQRARRSFKSLCMMHYRNCQDGTMFTKVADHRCPNGTKQGILPYYHHFFYDYKVVLTDESTDTSSKTISGSDESSSSSVSESELEKRLPPFRFNAL</sequence>
<feature type="compositionally biased region" description="Low complexity" evidence="1">
    <location>
        <begin position="192"/>
        <end position="209"/>
    </location>
</feature>
<feature type="compositionally biased region" description="Basic and acidic residues" evidence="1">
    <location>
        <begin position="87"/>
        <end position="97"/>
    </location>
</feature>
<organism evidence="3 4">
    <name type="scientific">Mythimna separata</name>
    <name type="common">Oriental armyworm</name>
    <name type="synonym">Pseudaletia separata</name>
    <dbReference type="NCBI Taxonomy" id="271217"/>
    <lineage>
        <taxon>Eukaryota</taxon>
        <taxon>Metazoa</taxon>
        <taxon>Ecdysozoa</taxon>
        <taxon>Arthropoda</taxon>
        <taxon>Hexapoda</taxon>
        <taxon>Insecta</taxon>
        <taxon>Pterygota</taxon>
        <taxon>Neoptera</taxon>
        <taxon>Endopterygota</taxon>
        <taxon>Lepidoptera</taxon>
        <taxon>Glossata</taxon>
        <taxon>Ditrysia</taxon>
        <taxon>Noctuoidea</taxon>
        <taxon>Noctuidae</taxon>
        <taxon>Noctuinae</taxon>
        <taxon>Hadenini</taxon>
        <taxon>Mythimna</taxon>
    </lineage>
</organism>
<keyword evidence="2" id="KW-0732">Signal</keyword>
<feature type="region of interest" description="Disordered" evidence="1">
    <location>
        <begin position="34"/>
        <end position="99"/>
    </location>
</feature>
<feature type="region of interest" description="Disordered" evidence="1">
    <location>
        <begin position="190"/>
        <end position="224"/>
    </location>
</feature>
<feature type="signal peptide" evidence="2">
    <location>
        <begin position="1"/>
        <end position="20"/>
    </location>
</feature>
<accession>A0AAD7YBA3</accession>
<comment type="caution">
    <text evidence="3">The sequence shown here is derived from an EMBL/GenBank/DDBJ whole genome shotgun (WGS) entry which is preliminary data.</text>
</comment>
<reference evidence="3" key="1">
    <citation type="submission" date="2023-03" db="EMBL/GenBank/DDBJ databases">
        <title>Chromosome-level genomes of two armyworms, Mythimna separata and Mythimna loreyi, provide insights into the biosynthesis and reception of sex pheromones.</title>
        <authorList>
            <person name="Zhao H."/>
        </authorList>
    </citation>
    <scope>NUCLEOTIDE SEQUENCE</scope>
    <source>
        <strain evidence="3">BeijingLab</strain>
        <tissue evidence="3">Pupa</tissue>
    </source>
</reference>
<dbReference type="EMBL" id="JARGEI010000024">
    <property type="protein sequence ID" value="KAJ8709442.1"/>
    <property type="molecule type" value="Genomic_DNA"/>
</dbReference>
<evidence type="ECO:0000256" key="1">
    <source>
        <dbReference type="SAM" id="MobiDB-lite"/>
    </source>
</evidence>
<dbReference type="Proteomes" id="UP001231518">
    <property type="component" value="Chromosome 22"/>
</dbReference>
<evidence type="ECO:0000313" key="4">
    <source>
        <dbReference type="Proteomes" id="UP001231518"/>
    </source>
</evidence>
<gene>
    <name evidence="3" type="ORF">PYW07_009268</name>
</gene>
<proteinExistence type="predicted"/>
<evidence type="ECO:0000313" key="3">
    <source>
        <dbReference type="EMBL" id="KAJ8709442.1"/>
    </source>
</evidence>
<keyword evidence="4" id="KW-1185">Reference proteome</keyword>
<feature type="compositionally biased region" description="Low complexity" evidence="1">
    <location>
        <begin position="67"/>
        <end position="76"/>
    </location>
</feature>